<sequence length="133" mass="14486">MYFRENYHTDAAPQAIGPYSQAVRAGELVFISGQIPLDPVTMELVEGDFRRQVEQVLTNIEAVASAAGGTLCQVVKLTVYLTDLAKFEVVNEVLDDYFLEPYPARAALGVAALPKGAEVEMEAIMHVEPGEAE</sequence>
<reference evidence="3" key="1">
    <citation type="submission" date="2016-10" db="EMBL/GenBank/DDBJ databases">
        <authorList>
            <person name="Varghese N."/>
        </authorList>
    </citation>
    <scope>NUCLEOTIDE SEQUENCE [LARGE SCALE GENOMIC DNA]</scope>
    <source>
        <strain evidence="3">HL 19</strain>
    </source>
</reference>
<proteinExistence type="inferred from homology"/>
<keyword evidence="3" id="KW-1185">Reference proteome</keyword>
<dbReference type="FunFam" id="3.30.1330.40:FF:000001">
    <property type="entry name" value="L-PSP family endoribonuclease"/>
    <property type="match status" value="1"/>
</dbReference>
<dbReference type="PROSITE" id="PS01094">
    <property type="entry name" value="UPF0076"/>
    <property type="match status" value="1"/>
</dbReference>
<protein>
    <submittedName>
        <fullName evidence="2">Endoribonuclease L-PSP</fullName>
    </submittedName>
</protein>
<dbReference type="NCBIfam" id="TIGR00004">
    <property type="entry name" value="Rid family detoxifying hydrolase"/>
    <property type="match status" value="1"/>
</dbReference>
<dbReference type="PANTHER" id="PTHR11803:SF39">
    <property type="entry name" value="2-IMINOBUTANOATE_2-IMINOPROPANOATE DEAMINASE"/>
    <property type="match status" value="1"/>
</dbReference>
<dbReference type="GO" id="GO:0019239">
    <property type="term" value="F:deaminase activity"/>
    <property type="evidence" value="ECO:0007669"/>
    <property type="project" value="TreeGrafter"/>
</dbReference>
<dbReference type="EMBL" id="FMUN01000001">
    <property type="protein sequence ID" value="SCX77739.1"/>
    <property type="molecule type" value="Genomic_DNA"/>
</dbReference>
<evidence type="ECO:0000256" key="1">
    <source>
        <dbReference type="ARBA" id="ARBA00010552"/>
    </source>
</evidence>
<dbReference type="STRING" id="381306.AN478_12390"/>
<dbReference type="Proteomes" id="UP000183104">
    <property type="component" value="Unassembled WGS sequence"/>
</dbReference>
<dbReference type="Gene3D" id="3.30.1330.40">
    <property type="entry name" value="RutC-like"/>
    <property type="match status" value="1"/>
</dbReference>
<dbReference type="PATRIC" id="fig|381306.5.peg.1629"/>
<dbReference type="InterPro" id="IPR006056">
    <property type="entry name" value="RidA"/>
</dbReference>
<dbReference type="Pfam" id="PF01042">
    <property type="entry name" value="Ribonuc_L-PSP"/>
    <property type="match status" value="1"/>
</dbReference>
<accession>A0A0P9GGF3</accession>
<organism evidence="2 3">
    <name type="scientific">Thiohalorhabdus denitrificans</name>
    <dbReference type="NCBI Taxonomy" id="381306"/>
    <lineage>
        <taxon>Bacteria</taxon>
        <taxon>Pseudomonadati</taxon>
        <taxon>Pseudomonadota</taxon>
        <taxon>Gammaproteobacteria</taxon>
        <taxon>Thiohalorhabdales</taxon>
        <taxon>Thiohalorhabdaceae</taxon>
        <taxon>Thiohalorhabdus</taxon>
    </lineage>
</organism>
<dbReference type="OrthoDB" id="9803101at2"/>
<dbReference type="InterPro" id="IPR035959">
    <property type="entry name" value="RutC-like_sf"/>
</dbReference>
<evidence type="ECO:0000313" key="2">
    <source>
        <dbReference type="EMBL" id="SCX77739.1"/>
    </source>
</evidence>
<dbReference type="RefSeq" id="WP_054966928.1">
    <property type="nucleotide sequence ID" value="NZ_FMUN01000001.1"/>
</dbReference>
<dbReference type="GO" id="GO:0005829">
    <property type="term" value="C:cytosol"/>
    <property type="evidence" value="ECO:0007669"/>
    <property type="project" value="TreeGrafter"/>
</dbReference>
<dbReference type="PANTHER" id="PTHR11803">
    <property type="entry name" value="2-IMINOBUTANOATE/2-IMINOPROPANOATE DEAMINASE RIDA"/>
    <property type="match status" value="1"/>
</dbReference>
<dbReference type="SUPFAM" id="SSF55298">
    <property type="entry name" value="YjgF-like"/>
    <property type="match status" value="1"/>
</dbReference>
<comment type="similarity">
    <text evidence="1">Belongs to the RutC family.</text>
</comment>
<dbReference type="CDD" id="cd00448">
    <property type="entry name" value="YjgF_YER057c_UK114_family"/>
    <property type="match status" value="1"/>
</dbReference>
<gene>
    <name evidence="2" type="ORF">SAMN05661077_0378</name>
</gene>
<evidence type="ECO:0000313" key="3">
    <source>
        <dbReference type="Proteomes" id="UP000183104"/>
    </source>
</evidence>
<dbReference type="AlphaFoldDB" id="A0A0P9GGF3"/>
<dbReference type="InterPro" id="IPR019897">
    <property type="entry name" value="RidA_CS"/>
</dbReference>
<dbReference type="InterPro" id="IPR006175">
    <property type="entry name" value="YjgF/YER057c/UK114"/>
</dbReference>
<name>A0A0P9GGF3_9GAMM</name>